<evidence type="ECO:0000313" key="6">
    <source>
        <dbReference type="EMBL" id="GMF11203.1"/>
    </source>
</evidence>
<reference evidence="6" key="1">
    <citation type="submission" date="2023-04" db="EMBL/GenBank/DDBJ databases">
        <title>Phytophthora lilii NBRC 32176.</title>
        <authorList>
            <person name="Ichikawa N."/>
            <person name="Sato H."/>
            <person name="Tonouchi N."/>
        </authorList>
    </citation>
    <scope>NUCLEOTIDE SEQUENCE</scope>
    <source>
        <strain evidence="6">NBRC 32176</strain>
    </source>
</reference>
<proteinExistence type="predicted"/>
<gene>
    <name evidence="6" type="ORF">Plil01_000193300</name>
</gene>
<accession>A0A9W6WNF8</accession>
<dbReference type="InterPro" id="IPR002893">
    <property type="entry name" value="Znf_MYND"/>
</dbReference>
<dbReference type="SUPFAM" id="SSF144232">
    <property type="entry name" value="HIT/MYND zinc finger-like"/>
    <property type="match status" value="1"/>
</dbReference>
<evidence type="ECO:0000313" key="7">
    <source>
        <dbReference type="Proteomes" id="UP001165083"/>
    </source>
</evidence>
<feature type="domain" description="MYND-type" evidence="5">
    <location>
        <begin position="1"/>
        <end position="33"/>
    </location>
</feature>
<keyword evidence="1" id="KW-0479">Metal-binding</keyword>
<dbReference type="EMBL" id="BSXW01000068">
    <property type="protein sequence ID" value="GMF11203.1"/>
    <property type="molecule type" value="Genomic_DNA"/>
</dbReference>
<evidence type="ECO:0000256" key="2">
    <source>
        <dbReference type="ARBA" id="ARBA00022771"/>
    </source>
</evidence>
<dbReference type="OrthoDB" id="167009at2759"/>
<evidence type="ECO:0000256" key="3">
    <source>
        <dbReference type="ARBA" id="ARBA00022833"/>
    </source>
</evidence>
<dbReference type="PROSITE" id="PS50865">
    <property type="entry name" value="ZF_MYND_2"/>
    <property type="match status" value="1"/>
</dbReference>
<sequence>MPRLSRCGRCHAAVYCSRACQQADWQPDHRKECKALKQLRELRLRSDQTADVLLLGRVVRRTASDELQPKELVWYEEDMQDQELLLLAALAQKLKLVDGEEEGVLEGLNWTD</sequence>
<protein>
    <submittedName>
        <fullName evidence="6">Unnamed protein product</fullName>
    </submittedName>
</protein>
<dbReference type="Pfam" id="PF01753">
    <property type="entry name" value="zf-MYND"/>
    <property type="match status" value="1"/>
</dbReference>
<evidence type="ECO:0000259" key="5">
    <source>
        <dbReference type="PROSITE" id="PS50865"/>
    </source>
</evidence>
<organism evidence="6 7">
    <name type="scientific">Phytophthora lilii</name>
    <dbReference type="NCBI Taxonomy" id="2077276"/>
    <lineage>
        <taxon>Eukaryota</taxon>
        <taxon>Sar</taxon>
        <taxon>Stramenopiles</taxon>
        <taxon>Oomycota</taxon>
        <taxon>Peronosporomycetes</taxon>
        <taxon>Peronosporales</taxon>
        <taxon>Peronosporaceae</taxon>
        <taxon>Phytophthora</taxon>
    </lineage>
</organism>
<dbReference type="GO" id="GO:0008270">
    <property type="term" value="F:zinc ion binding"/>
    <property type="evidence" value="ECO:0007669"/>
    <property type="project" value="UniProtKB-KW"/>
</dbReference>
<evidence type="ECO:0000256" key="4">
    <source>
        <dbReference type="PROSITE-ProRule" id="PRU00134"/>
    </source>
</evidence>
<keyword evidence="2 4" id="KW-0863">Zinc-finger</keyword>
<dbReference type="Proteomes" id="UP001165083">
    <property type="component" value="Unassembled WGS sequence"/>
</dbReference>
<dbReference type="Gene3D" id="6.10.140.2220">
    <property type="match status" value="1"/>
</dbReference>
<keyword evidence="3" id="KW-0862">Zinc</keyword>
<keyword evidence="7" id="KW-1185">Reference proteome</keyword>
<dbReference type="AlphaFoldDB" id="A0A9W6WNF8"/>
<comment type="caution">
    <text evidence="6">The sequence shown here is derived from an EMBL/GenBank/DDBJ whole genome shotgun (WGS) entry which is preliminary data.</text>
</comment>
<name>A0A9W6WNF8_9STRA</name>
<evidence type="ECO:0000256" key="1">
    <source>
        <dbReference type="ARBA" id="ARBA00022723"/>
    </source>
</evidence>